<name>A0A6B8RJ14_9BACL</name>
<evidence type="ECO:0000313" key="1">
    <source>
        <dbReference type="EMBL" id="QGQ96451.1"/>
    </source>
</evidence>
<keyword evidence="2" id="KW-1185">Reference proteome</keyword>
<reference evidence="2" key="1">
    <citation type="submission" date="2018-11" db="EMBL/GenBank/DDBJ databases">
        <title>Complete genome sequence of Paenibacillus sp. ML311-T8.</title>
        <authorList>
            <person name="Nam Y.-D."/>
            <person name="Kang J."/>
            <person name="Chung W.-H."/>
            <person name="Park Y.S."/>
        </authorList>
    </citation>
    <scope>NUCLEOTIDE SEQUENCE [LARGE SCALE GENOMIC DNA]</scope>
    <source>
        <strain evidence="2">ML311-T8</strain>
    </source>
</reference>
<protein>
    <submittedName>
        <fullName evidence="1">Uncharacterized protein</fullName>
    </submittedName>
</protein>
<dbReference type="EMBL" id="CP034235">
    <property type="protein sequence ID" value="QGQ96451.1"/>
    <property type="molecule type" value="Genomic_DNA"/>
</dbReference>
<dbReference type="AlphaFoldDB" id="A0A6B8RJ14"/>
<dbReference type="KEGG" id="ppsc:EHS13_16950"/>
<evidence type="ECO:0000313" key="2">
    <source>
        <dbReference type="Proteomes" id="UP000426246"/>
    </source>
</evidence>
<sequence>MFPLKRTSNLLSFSRRHSLHHSHNKGNFGFLLPIFDQLFGSSISKKIESETPPL</sequence>
<dbReference type="Proteomes" id="UP000426246">
    <property type="component" value="Chromosome"/>
</dbReference>
<gene>
    <name evidence="1" type="ORF">EHS13_16950</name>
</gene>
<accession>A0A6B8RJ14</accession>
<proteinExistence type="predicted"/>
<organism evidence="1 2">
    <name type="scientific">Paenibacillus psychroresistens</name>
    <dbReference type="NCBI Taxonomy" id="1778678"/>
    <lineage>
        <taxon>Bacteria</taxon>
        <taxon>Bacillati</taxon>
        <taxon>Bacillota</taxon>
        <taxon>Bacilli</taxon>
        <taxon>Bacillales</taxon>
        <taxon>Paenibacillaceae</taxon>
        <taxon>Paenibacillus</taxon>
    </lineage>
</organism>